<feature type="compositionally biased region" description="Low complexity" evidence="1">
    <location>
        <begin position="182"/>
        <end position="198"/>
    </location>
</feature>
<protein>
    <submittedName>
        <fullName evidence="2">Uncharacterized protein</fullName>
    </submittedName>
</protein>
<sequence length="572" mass="62872">MNFGSFLRNLSSDRENAPEEGKKPSDGFTGGSLFGASSRFLESVTAKTGNLVSDFSQKVDLANKIDTIKRHTSIDKIGQSVLGSAFSHPTPKSQESTPVRPAEDTWSMPPKSDVTTHDLLHESALWKASFEENQTVPITAPEQPITARVLTHEESTERHQNPFNVESKRAVEQSNILTFSSTTTTAATTTPSAEITTSKNSDISQSAFSTSFDRPVRQQSGSIDYTGASSRVTAPVKRQSTTPAYGGKPPPPRPPPPRSGSQSVDDPTQKPAVNSAIVKEQPLPVAAAAAVTQETPITEIQRPERTYSPGDLDYLTRLQCQEIVSAVDTMIAGDLEYGLQVNNPPEEKSKSTMNDRQCNSQDYSGPAQTFESSQRTSRFEQLQQQHVEDEAENQTLDVSASPFLEASDASSASEYGVGGSEAVYGAEKVEEEEEEEAYCGRSAVRWPEVYEPAEVHPEQPTYFAELVKVPVQEDTSRKALESFVEEYVEGLPSSAMHPQPQVWATQDSNPLPFGHDVYHSNFERRDRDREYDDNVKLTDMVKEHLCRVLHSMTKALPIRISGNSQLSLGMHG</sequence>
<dbReference type="EMBL" id="UYRU01041906">
    <property type="protein sequence ID" value="VDK71087.1"/>
    <property type="molecule type" value="Genomic_DNA"/>
</dbReference>
<gene>
    <name evidence="2" type="ORF">DILT_LOCUS2301</name>
</gene>
<evidence type="ECO:0000256" key="1">
    <source>
        <dbReference type="SAM" id="MobiDB-lite"/>
    </source>
</evidence>
<evidence type="ECO:0000313" key="3">
    <source>
        <dbReference type="Proteomes" id="UP000281553"/>
    </source>
</evidence>
<feature type="compositionally biased region" description="Polar residues" evidence="1">
    <location>
        <begin position="351"/>
        <end position="385"/>
    </location>
</feature>
<dbReference type="OrthoDB" id="6274353at2759"/>
<feature type="compositionally biased region" description="Basic and acidic residues" evidence="1">
    <location>
        <begin position="11"/>
        <end position="25"/>
    </location>
</feature>
<name>A0A3P6SFR9_DIBLA</name>
<dbReference type="Proteomes" id="UP000281553">
    <property type="component" value="Unassembled WGS sequence"/>
</dbReference>
<evidence type="ECO:0000313" key="2">
    <source>
        <dbReference type="EMBL" id="VDK71087.1"/>
    </source>
</evidence>
<feature type="compositionally biased region" description="Polar residues" evidence="1">
    <location>
        <begin position="199"/>
        <end position="243"/>
    </location>
</feature>
<keyword evidence="3" id="KW-1185">Reference proteome</keyword>
<organism evidence="2 3">
    <name type="scientific">Dibothriocephalus latus</name>
    <name type="common">Fish tapeworm</name>
    <name type="synonym">Diphyllobothrium latum</name>
    <dbReference type="NCBI Taxonomy" id="60516"/>
    <lineage>
        <taxon>Eukaryota</taxon>
        <taxon>Metazoa</taxon>
        <taxon>Spiralia</taxon>
        <taxon>Lophotrochozoa</taxon>
        <taxon>Platyhelminthes</taxon>
        <taxon>Cestoda</taxon>
        <taxon>Eucestoda</taxon>
        <taxon>Diphyllobothriidea</taxon>
        <taxon>Diphyllobothriidae</taxon>
        <taxon>Dibothriocephalus</taxon>
    </lineage>
</organism>
<feature type="region of interest" description="Disordered" evidence="1">
    <location>
        <begin position="1"/>
        <end position="30"/>
    </location>
</feature>
<feature type="region of interest" description="Disordered" evidence="1">
    <location>
        <begin position="81"/>
        <end position="110"/>
    </location>
</feature>
<proteinExistence type="predicted"/>
<reference evidence="2 3" key="1">
    <citation type="submission" date="2018-11" db="EMBL/GenBank/DDBJ databases">
        <authorList>
            <consortium name="Pathogen Informatics"/>
        </authorList>
    </citation>
    <scope>NUCLEOTIDE SEQUENCE [LARGE SCALE GENOMIC DNA]</scope>
</reference>
<feature type="compositionally biased region" description="Pro residues" evidence="1">
    <location>
        <begin position="248"/>
        <end position="258"/>
    </location>
</feature>
<feature type="region of interest" description="Disordered" evidence="1">
    <location>
        <begin position="341"/>
        <end position="392"/>
    </location>
</feature>
<accession>A0A3P6SFR9</accession>
<dbReference type="AlphaFoldDB" id="A0A3P6SFR9"/>
<feature type="region of interest" description="Disordered" evidence="1">
    <location>
        <begin position="182"/>
        <end position="270"/>
    </location>
</feature>